<dbReference type="InParanoid" id="A0A409WW63"/>
<comment type="caution">
    <text evidence="2">The sequence shown here is derived from an EMBL/GenBank/DDBJ whole genome shotgun (WGS) entry which is preliminary data.</text>
</comment>
<dbReference type="Proteomes" id="UP000283269">
    <property type="component" value="Unassembled WGS sequence"/>
</dbReference>
<feature type="region of interest" description="Disordered" evidence="1">
    <location>
        <begin position="267"/>
        <end position="291"/>
    </location>
</feature>
<evidence type="ECO:0000256" key="1">
    <source>
        <dbReference type="SAM" id="MobiDB-lite"/>
    </source>
</evidence>
<dbReference type="OrthoDB" id="3064537at2759"/>
<keyword evidence="3" id="KW-1185">Reference proteome</keyword>
<sequence length="393" mass="42595">MSQALPPFNGPFVRQQLHALPQYAASPSFMNYVQWRGTGSNVLALAGGPTDPIEPAYAIVVGVVVSNRPYLVGTAIAYRTSLGVQGNFSPAFADPLKTAKAAKLQFEIAKPVLDPDFGPDYDVDYDNFLDLQGKIAKTSLRRFFLIEDGRTMRFNYPLWEPKTDDNDTPERNAITAGYNVNADCTPWFDLVKQSHQLCRLPLYDANENLDTKPETWESKLVGAMVEVTFSLKHYHMAANSQCVKASDTFSAKVESVSILRPPPPVLRSPFKNLASPKKLPRTPQTPSRGQQIKAARSFVPFPNGVKQPDFTLANGNILAGATVPVSSSADSVGSIMLTSTGPSSGAGEEPVIGGDGLERAPSAGTRTRRRGQDEEDHADVDATGASPAKKSRR</sequence>
<name>A0A409WW63_PSICY</name>
<evidence type="ECO:0000313" key="3">
    <source>
        <dbReference type="Proteomes" id="UP000283269"/>
    </source>
</evidence>
<gene>
    <name evidence="2" type="ORF">CVT25_009302</name>
</gene>
<organism evidence="2 3">
    <name type="scientific">Psilocybe cyanescens</name>
    <dbReference type="NCBI Taxonomy" id="93625"/>
    <lineage>
        <taxon>Eukaryota</taxon>
        <taxon>Fungi</taxon>
        <taxon>Dikarya</taxon>
        <taxon>Basidiomycota</taxon>
        <taxon>Agaricomycotina</taxon>
        <taxon>Agaricomycetes</taxon>
        <taxon>Agaricomycetidae</taxon>
        <taxon>Agaricales</taxon>
        <taxon>Agaricineae</taxon>
        <taxon>Strophariaceae</taxon>
        <taxon>Psilocybe</taxon>
    </lineage>
</organism>
<protein>
    <submittedName>
        <fullName evidence="2">Uncharacterized protein</fullName>
    </submittedName>
</protein>
<accession>A0A409WW63</accession>
<dbReference type="EMBL" id="NHYD01003099">
    <property type="protein sequence ID" value="PPQ82748.1"/>
    <property type="molecule type" value="Genomic_DNA"/>
</dbReference>
<feature type="region of interest" description="Disordered" evidence="1">
    <location>
        <begin position="336"/>
        <end position="393"/>
    </location>
</feature>
<evidence type="ECO:0000313" key="2">
    <source>
        <dbReference type="EMBL" id="PPQ82748.1"/>
    </source>
</evidence>
<dbReference type="AlphaFoldDB" id="A0A409WW63"/>
<proteinExistence type="predicted"/>
<reference evidence="2 3" key="1">
    <citation type="journal article" date="2018" name="Evol. Lett.">
        <title>Horizontal gene cluster transfer increased hallucinogenic mushroom diversity.</title>
        <authorList>
            <person name="Reynolds H.T."/>
            <person name="Vijayakumar V."/>
            <person name="Gluck-Thaler E."/>
            <person name="Korotkin H.B."/>
            <person name="Matheny P.B."/>
            <person name="Slot J.C."/>
        </authorList>
    </citation>
    <scope>NUCLEOTIDE SEQUENCE [LARGE SCALE GENOMIC DNA]</scope>
    <source>
        <strain evidence="2 3">2631</strain>
    </source>
</reference>